<feature type="non-terminal residue" evidence="1">
    <location>
        <position position="1"/>
    </location>
</feature>
<name>X1KVZ4_9ZZZZ</name>
<organism evidence="1">
    <name type="scientific">marine sediment metagenome</name>
    <dbReference type="NCBI Taxonomy" id="412755"/>
    <lineage>
        <taxon>unclassified sequences</taxon>
        <taxon>metagenomes</taxon>
        <taxon>ecological metagenomes</taxon>
    </lineage>
</organism>
<evidence type="ECO:0000313" key="1">
    <source>
        <dbReference type="EMBL" id="GAH86138.1"/>
    </source>
</evidence>
<dbReference type="EMBL" id="BARU01038574">
    <property type="protein sequence ID" value="GAH86138.1"/>
    <property type="molecule type" value="Genomic_DNA"/>
</dbReference>
<evidence type="ECO:0008006" key="2">
    <source>
        <dbReference type="Google" id="ProtNLM"/>
    </source>
</evidence>
<reference evidence="1" key="1">
    <citation type="journal article" date="2014" name="Front. Microbiol.">
        <title>High frequency of phylogenetically diverse reductive dehalogenase-homologous genes in deep subseafloor sedimentary metagenomes.</title>
        <authorList>
            <person name="Kawai M."/>
            <person name="Futagami T."/>
            <person name="Toyoda A."/>
            <person name="Takaki Y."/>
            <person name="Nishi S."/>
            <person name="Hori S."/>
            <person name="Arai W."/>
            <person name="Tsubouchi T."/>
            <person name="Morono Y."/>
            <person name="Uchiyama I."/>
            <person name="Ito T."/>
            <person name="Fujiyama A."/>
            <person name="Inagaki F."/>
            <person name="Takami H."/>
        </authorList>
    </citation>
    <scope>NUCLEOTIDE SEQUENCE</scope>
    <source>
        <strain evidence="1">Expedition CK06-06</strain>
    </source>
</reference>
<protein>
    <recommendedName>
        <fullName evidence="2">Initiator Rep protein domain-containing protein</fullName>
    </recommendedName>
</protein>
<dbReference type="AlphaFoldDB" id="X1KVZ4"/>
<sequence>LLKLKSTGYYRNEILKSQHYLKNTTFITPIFNFKTGKKSGIHEWSILAEFKFHDKKKRKYYFEILLGDSFYKWMQEDYTLLELEKVLSLSQIALNLYLYLKIQSPFKLSKYPKDFEDLKIAIGITDTNITNARKTFKKAWNDIKNRRLLRGYQHKFFISKKDNKKKIKFSKQKNLEDLYKIYKEKQINS</sequence>
<accession>X1KVZ4</accession>
<gene>
    <name evidence="1" type="ORF">S03H2_59929</name>
</gene>
<proteinExistence type="predicted"/>
<comment type="caution">
    <text evidence="1">The sequence shown here is derived from an EMBL/GenBank/DDBJ whole genome shotgun (WGS) entry which is preliminary data.</text>
</comment>